<evidence type="ECO:0008006" key="4">
    <source>
        <dbReference type="Google" id="ProtNLM"/>
    </source>
</evidence>
<comment type="caution">
    <text evidence="2">The sequence shown here is derived from an EMBL/GenBank/DDBJ whole genome shotgun (WGS) entry which is preliminary data.</text>
</comment>
<dbReference type="InterPro" id="IPR032675">
    <property type="entry name" value="LRR_dom_sf"/>
</dbReference>
<evidence type="ECO:0000256" key="1">
    <source>
        <dbReference type="SAM" id="MobiDB-lite"/>
    </source>
</evidence>
<reference evidence="2 3" key="1">
    <citation type="submission" date="2018-06" db="EMBL/GenBank/DDBJ databases">
        <title>Comparative genomics reveals the genomic features of Rhizophagus irregularis, R. cerebriforme, R. diaphanum and Gigaspora rosea, and their symbiotic lifestyle signature.</title>
        <authorList>
            <person name="Morin E."/>
            <person name="San Clemente H."/>
            <person name="Chen E.C.H."/>
            <person name="De La Providencia I."/>
            <person name="Hainaut M."/>
            <person name="Kuo A."/>
            <person name="Kohler A."/>
            <person name="Murat C."/>
            <person name="Tang N."/>
            <person name="Roy S."/>
            <person name="Loubradou J."/>
            <person name="Henrissat B."/>
            <person name="Grigoriev I.V."/>
            <person name="Corradi N."/>
            <person name="Roux C."/>
            <person name="Martin F.M."/>
        </authorList>
    </citation>
    <scope>NUCLEOTIDE SEQUENCE [LARGE SCALE GENOMIC DNA]</scope>
    <source>
        <strain evidence="2 3">DAOM 227022</strain>
    </source>
</reference>
<feature type="region of interest" description="Disordered" evidence="1">
    <location>
        <begin position="44"/>
        <end position="73"/>
    </location>
</feature>
<dbReference type="OrthoDB" id="2414112at2759"/>
<dbReference type="SUPFAM" id="SSF52047">
    <property type="entry name" value="RNI-like"/>
    <property type="match status" value="1"/>
</dbReference>
<proteinExistence type="predicted"/>
<dbReference type="EMBL" id="QKYT01000590">
    <property type="protein sequence ID" value="RIA83209.1"/>
    <property type="molecule type" value="Genomic_DNA"/>
</dbReference>
<gene>
    <name evidence="2" type="ORF">C1645_743240</name>
</gene>
<dbReference type="Gene3D" id="3.80.10.10">
    <property type="entry name" value="Ribonuclease Inhibitor"/>
    <property type="match status" value="2"/>
</dbReference>
<protein>
    <recommendedName>
        <fullName evidence="4">F-box domain-containing protein</fullName>
    </recommendedName>
</protein>
<dbReference type="AlphaFoldDB" id="A0A397SEA6"/>
<organism evidence="2 3">
    <name type="scientific">Glomus cerebriforme</name>
    <dbReference type="NCBI Taxonomy" id="658196"/>
    <lineage>
        <taxon>Eukaryota</taxon>
        <taxon>Fungi</taxon>
        <taxon>Fungi incertae sedis</taxon>
        <taxon>Mucoromycota</taxon>
        <taxon>Glomeromycotina</taxon>
        <taxon>Glomeromycetes</taxon>
        <taxon>Glomerales</taxon>
        <taxon>Glomeraceae</taxon>
        <taxon>Glomus</taxon>
    </lineage>
</organism>
<keyword evidence="3" id="KW-1185">Reference proteome</keyword>
<sequence length="470" mass="53359">MASNSAEIDIQQLNQEEQHLVRQQTSEQQQIDQKPIVILPPVSTLVPSTSASPSTSPPASPSQPQQPQQLQLQQHRFSGYLTDNVWYEVFRQLHYDLGEDLHSCLLVNMQFFRNAVPFFWRDVKIDYFSQLHSFVRILESDNQTLPYARYIRTIYIIAKTPRTPNKTRSAELASLLYKLASIDVNWRLLSFTLELDWRDCEESTIWTNFFAKIGKHLEHVALHGSSPFLRDTLSFSVGEFCPNLKILTLESRYFNGYGILNVADKCPLTELSIWCRQVTSSVVLRILRGKSAQTLQKLTIKNCDLDDKPLLNSITTPEGYDNDDIPNTSNNGNIIRSSYSSSAPPSSLKDNSSKISLFPKLKSFSFIQSYPKTGNRLTSSGLLRLLSTCPNITELTLVVSNSSNIVNDTSIEKIVKRFPLDSLEIVNPHSNQLPFHHLDHFDVTIEGLKKAIEHKPDLRLRVGAFDSMVS</sequence>
<evidence type="ECO:0000313" key="3">
    <source>
        <dbReference type="Proteomes" id="UP000265703"/>
    </source>
</evidence>
<feature type="compositionally biased region" description="Low complexity" evidence="1">
    <location>
        <begin position="44"/>
        <end position="54"/>
    </location>
</feature>
<name>A0A397SEA6_9GLOM</name>
<feature type="compositionally biased region" description="Low complexity" evidence="1">
    <location>
        <begin position="62"/>
        <end position="73"/>
    </location>
</feature>
<evidence type="ECO:0000313" key="2">
    <source>
        <dbReference type="EMBL" id="RIA83209.1"/>
    </source>
</evidence>
<accession>A0A397SEA6</accession>
<dbReference type="Proteomes" id="UP000265703">
    <property type="component" value="Unassembled WGS sequence"/>
</dbReference>